<dbReference type="STRING" id="139825.A0A401GNH2"/>
<dbReference type="InterPro" id="IPR012990">
    <property type="entry name" value="Beta-sandwich_Sec23_24"/>
</dbReference>
<dbReference type="InterPro" id="IPR036180">
    <property type="entry name" value="Gelsolin-like_dom_sf"/>
</dbReference>
<evidence type="ECO:0000259" key="7">
    <source>
        <dbReference type="Pfam" id="PF04815"/>
    </source>
</evidence>
<evidence type="ECO:0008006" key="11">
    <source>
        <dbReference type="Google" id="ProtNLM"/>
    </source>
</evidence>
<dbReference type="Gene3D" id="1.20.120.730">
    <property type="entry name" value="Sec23/Sec24 helical domain"/>
    <property type="match status" value="1"/>
</dbReference>
<evidence type="ECO:0000259" key="8">
    <source>
        <dbReference type="Pfam" id="PF08033"/>
    </source>
</evidence>
<dbReference type="InterPro" id="IPR050550">
    <property type="entry name" value="SEC23_SEC24_subfamily"/>
</dbReference>
<dbReference type="SUPFAM" id="SSF81995">
    <property type="entry name" value="beta-sandwich domain of Sec23/24"/>
    <property type="match status" value="1"/>
</dbReference>
<dbReference type="GO" id="GO:0006886">
    <property type="term" value="P:intracellular protein transport"/>
    <property type="evidence" value="ECO:0007669"/>
    <property type="project" value="InterPro"/>
</dbReference>
<protein>
    <recommendedName>
        <fullName evidence="11">Protein transport protein</fullName>
    </recommendedName>
</protein>
<dbReference type="InterPro" id="IPR036174">
    <property type="entry name" value="Znf_Sec23_Sec24_sf"/>
</dbReference>
<feature type="domain" description="Sec23/Sec24 beta-sandwich" evidence="8">
    <location>
        <begin position="475"/>
        <end position="561"/>
    </location>
</feature>
<dbReference type="Gene3D" id="2.60.40.1670">
    <property type="entry name" value="beta-sandwich domain of Sec23/24"/>
    <property type="match status" value="1"/>
</dbReference>
<dbReference type="GO" id="GO:0000149">
    <property type="term" value="F:SNARE binding"/>
    <property type="evidence" value="ECO:0007669"/>
    <property type="project" value="TreeGrafter"/>
</dbReference>
<dbReference type="InParanoid" id="A0A401GNH2"/>
<name>A0A401GNH2_9APHY</name>
<proteinExistence type="inferred from homology"/>
<dbReference type="AlphaFoldDB" id="A0A401GNH2"/>
<dbReference type="FunCoup" id="A0A401GNH2">
    <property type="interactions" value="606"/>
</dbReference>
<dbReference type="Gene3D" id="3.40.50.410">
    <property type="entry name" value="von Willebrand factor, type A domain"/>
    <property type="match status" value="1"/>
</dbReference>
<dbReference type="GeneID" id="38780694"/>
<evidence type="ECO:0000259" key="4">
    <source>
        <dbReference type="Pfam" id="PF00626"/>
    </source>
</evidence>
<gene>
    <name evidence="9" type="ORF">SCP_0508330</name>
</gene>
<dbReference type="GO" id="GO:0030127">
    <property type="term" value="C:COPII vesicle coat"/>
    <property type="evidence" value="ECO:0007669"/>
    <property type="project" value="InterPro"/>
</dbReference>
<dbReference type="InterPro" id="IPR006900">
    <property type="entry name" value="Sec23/24_helical_dom"/>
</dbReference>
<dbReference type="GO" id="GO:0008270">
    <property type="term" value="F:zinc ion binding"/>
    <property type="evidence" value="ECO:0007669"/>
    <property type="project" value="InterPro"/>
</dbReference>
<accession>A0A401GNH2</accession>
<dbReference type="PANTHER" id="PTHR13803:SF4">
    <property type="entry name" value="SECRETORY 24CD, ISOFORM C"/>
    <property type="match status" value="1"/>
</dbReference>
<dbReference type="Pfam" id="PF04811">
    <property type="entry name" value="Sec23_trunk"/>
    <property type="match status" value="1"/>
</dbReference>
<dbReference type="SUPFAM" id="SSF81811">
    <property type="entry name" value="Helical domain of Sec23/24"/>
    <property type="match status" value="1"/>
</dbReference>
<dbReference type="SUPFAM" id="SSF82754">
    <property type="entry name" value="C-terminal, gelsolin-like domain of Sec23/24"/>
    <property type="match status" value="1"/>
</dbReference>
<dbReference type="Gene3D" id="2.30.30.380">
    <property type="entry name" value="Zn-finger domain of Sec23/24"/>
    <property type="match status" value="1"/>
</dbReference>
<feature type="domain" description="Sec23/Sec24 helical" evidence="7">
    <location>
        <begin position="572"/>
        <end position="672"/>
    </location>
</feature>
<sequence length="847" mass="93823">MSTPRTPITPIPQPPHSAGLAFKGLRANIDFNSIPSPIDAFDNDREQWNDQPYMTLPGSHVPLSTTEYVAIDQGNSSPRYIRMSTWHVPSTSRLASECEIPLVAMIQPFADQDPREEPVPLIDTGDIGPARCAGCRGYINPWCKWLSGGAKWKCNLCGHETEVAPEYFCNLDANLLRLDHLQRPELNKGTVDFAVSEEYWAPHPPPRIEPLYQSVVSEPASGLRKPEIMNYVFAFDISLEAIRSGFTHAACATLLDLLYGREDGSVEPCIPLESQICIISYDETLHFYDLSPRLDGHAPMLVVPERDDVFVPLRAGLFADPRESNSVIVKLLSALPVREESPAPEAALGSALTASLAILAGRGGQVVVFTGVIPAVGIGALTPPTDDSSVFGTEKEKQLFLPRHNAWRDIAEQCAEEGIGVNVFLGMGRPIDVASVGVVSSITGGELYFHPRFDPSRDVVVLASQLRRLLTRTTGYNCVMRVRCSSGLRVSQYFGNLHEPELSVTDIQFGTLDADKAFSVLFEHGRALDDHELAFIQCAVLYTARSGERRVRTCNLALQVVSLAGNVFRYADMDTVVCHMVREGISRLPSQQISQIQEQLTERCCAILLGYRKYCAASAAHTQLVIPEAFRTLPVYTLAIMKSKPLKARNIAADVRSYEAHKIMAMGAGATMQHLYPRLLALHDLDNFVALPDPGTGKIDFPSLMRNSHLFMESHGIYLIDNEELVIFWIGVNASPQLLKDFLDVDDIMQIDPHMIELPRLSTRLSTQVRNILAHRQAQRGWIPKTLIARQNMDAAELEFSDMLIEDQNNAAMSYLDYLCLVHKQITTALTTGSSITSRNGFLSTPW</sequence>
<evidence type="ECO:0000256" key="1">
    <source>
        <dbReference type="ARBA" id="ARBA00008334"/>
    </source>
</evidence>
<keyword evidence="3" id="KW-0653">Protein transport</keyword>
<dbReference type="SUPFAM" id="SSF82919">
    <property type="entry name" value="Zn-finger domain of Sec23/24"/>
    <property type="match status" value="1"/>
</dbReference>
<dbReference type="GO" id="GO:0070971">
    <property type="term" value="C:endoplasmic reticulum exit site"/>
    <property type="evidence" value="ECO:0007669"/>
    <property type="project" value="TreeGrafter"/>
</dbReference>
<dbReference type="SUPFAM" id="SSF53300">
    <property type="entry name" value="vWA-like"/>
    <property type="match status" value="1"/>
</dbReference>
<evidence type="ECO:0000256" key="2">
    <source>
        <dbReference type="ARBA" id="ARBA00022448"/>
    </source>
</evidence>
<dbReference type="RefSeq" id="XP_027614690.1">
    <property type="nucleotide sequence ID" value="XM_027758889.1"/>
</dbReference>
<reference evidence="9 10" key="1">
    <citation type="journal article" date="2018" name="Sci. Rep.">
        <title>Genome sequence of the cauliflower mushroom Sparassis crispa (Hanabiratake) and its association with beneficial usage.</title>
        <authorList>
            <person name="Kiyama R."/>
            <person name="Furutani Y."/>
            <person name="Kawaguchi K."/>
            <person name="Nakanishi T."/>
        </authorList>
    </citation>
    <scope>NUCLEOTIDE SEQUENCE [LARGE SCALE GENOMIC DNA]</scope>
</reference>
<dbReference type="EMBL" id="BFAD01000005">
    <property type="protein sequence ID" value="GBE83777.1"/>
    <property type="molecule type" value="Genomic_DNA"/>
</dbReference>
<evidence type="ECO:0000313" key="9">
    <source>
        <dbReference type="EMBL" id="GBE83777.1"/>
    </source>
</evidence>
<comment type="similarity">
    <text evidence="1">Belongs to the SEC23/SEC24 family. SEC24 subfamily.</text>
</comment>
<evidence type="ECO:0000256" key="3">
    <source>
        <dbReference type="ARBA" id="ARBA00022927"/>
    </source>
</evidence>
<evidence type="ECO:0000313" key="10">
    <source>
        <dbReference type="Proteomes" id="UP000287166"/>
    </source>
</evidence>
<dbReference type="InterPro" id="IPR036175">
    <property type="entry name" value="Sec23/24_helical_dom_sf"/>
</dbReference>
<evidence type="ECO:0000259" key="5">
    <source>
        <dbReference type="Pfam" id="PF04810"/>
    </source>
</evidence>
<dbReference type="InterPro" id="IPR006896">
    <property type="entry name" value="Sec23/24_trunk_dom"/>
</dbReference>
<dbReference type="OrthoDB" id="49016at2759"/>
<dbReference type="Proteomes" id="UP000287166">
    <property type="component" value="Unassembled WGS sequence"/>
</dbReference>
<dbReference type="PANTHER" id="PTHR13803">
    <property type="entry name" value="SEC24-RELATED PROTEIN"/>
    <property type="match status" value="1"/>
</dbReference>
<dbReference type="InterPro" id="IPR006895">
    <property type="entry name" value="Znf_Sec23_Sec24"/>
</dbReference>
<dbReference type="InterPro" id="IPR036465">
    <property type="entry name" value="vWFA_dom_sf"/>
</dbReference>
<feature type="domain" description="Gelsolin-like" evidence="4">
    <location>
        <begin position="711"/>
        <end position="772"/>
    </location>
</feature>
<evidence type="ECO:0000259" key="6">
    <source>
        <dbReference type="Pfam" id="PF04811"/>
    </source>
</evidence>
<dbReference type="Pfam" id="PF08033">
    <property type="entry name" value="Sec23_BS"/>
    <property type="match status" value="1"/>
</dbReference>
<dbReference type="Gene3D" id="3.40.20.10">
    <property type="entry name" value="Severin"/>
    <property type="match status" value="1"/>
</dbReference>
<dbReference type="Pfam" id="PF04810">
    <property type="entry name" value="zf-Sec23_Sec24"/>
    <property type="match status" value="1"/>
</dbReference>
<feature type="domain" description="Sec23/Sec24 trunk" evidence="6">
    <location>
        <begin position="229"/>
        <end position="469"/>
    </location>
</feature>
<dbReference type="Pfam" id="PF00626">
    <property type="entry name" value="Gelsolin"/>
    <property type="match status" value="1"/>
</dbReference>
<dbReference type="InterPro" id="IPR029006">
    <property type="entry name" value="ADF-H/Gelsolin-like_dom_sf"/>
</dbReference>
<keyword evidence="10" id="KW-1185">Reference proteome</keyword>
<feature type="domain" description="Zinc finger Sec23/Sec24-type" evidence="5">
    <location>
        <begin position="129"/>
        <end position="167"/>
    </location>
</feature>
<dbReference type="GO" id="GO:0090110">
    <property type="term" value="P:COPII-coated vesicle cargo loading"/>
    <property type="evidence" value="ECO:0007669"/>
    <property type="project" value="TreeGrafter"/>
</dbReference>
<organism evidence="9 10">
    <name type="scientific">Sparassis crispa</name>
    <dbReference type="NCBI Taxonomy" id="139825"/>
    <lineage>
        <taxon>Eukaryota</taxon>
        <taxon>Fungi</taxon>
        <taxon>Dikarya</taxon>
        <taxon>Basidiomycota</taxon>
        <taxon>Agaricomycotina</taxon>
        <taxon>Agaricomycetes</taxon>
        <taxon>Polyporales</taxon>
        <taxon>Sparassidaceae</taxon>
        <taxon>Sparassis</taxon>
    </lineage>
</organism>
<comment type="caution">
    <text evidence="9">The sequence shown here is derived from an EMBL/GenBank/DDBJ whole genome shotgun (WGS) entry which is preliminary data.</text>
</comment>
<dbReference type="InterPro" id="IPR007123">
    <property type="entry name" value="Gelsolin-like_dom"/>
</dbReference>
<dbReference type="Pfam" id="PF04815">
    <property type="entry name" value="Sec23_helical"/>
    <property type="match status" value="1"/>
</dbReference>
<keyword evidence="2" id="KW-0813">Transport</keyword>